<dbReference type="InterPro" id="IPR006140">
    <property type="entry name" value="D-isomer_DH_NAD-bd"/>
</dbReference>
<comment type="caution">
    <text evidence="4">The sequence shown here is derived from an EMBL/GenBank/DDBJ whole genome shotgun (WGS) entry which is preliminary data.</text>
</comment>
<name>A0A367EW03_9ACTN</name>
<evidence type="ECO:0000313" key="4">
    <source>
        <dbReference type="EMBL" id="RCG22326.1"/>
    </source>
</evidence>
<dbReference type="PANTHER" id="PTHR43333:SF1">
    <property type="entry name" value="D-ISOMER SPECIFIC 2-HYDROXYACID DEHYDROGENASE NAD-BINDING DOMAIN-CONTAINING PROTEIN"/>
    <property type="match status" value="1"/>
</dbReference>
<evidence type="ECO:0000259" key="3">
    <source>
        <dbReference type="Pfam" id="PF02826"/>
    </source>
</evidence>
<dbReference type="RefSeq" id="WP_114014718.1">
    <property type="nucleotide sequence ID" value="NZ_QOIM01000025.1"/>
</dbReference>
<reference evidence="4 5" key="1">
    <citation type="submission" date="2018-06" db="EMBL/GenBank/DDBJ databases">
        <title>Streptomyces reniochalinae sp. nov. and Streptomyces diacarnus sp. nov. from marine sponges.</title>
        <authorList>
            <person name="Li L."/>
        </authorList>
    </citation>
    <scope>NUCLEOTIDE SEQUENCE [LARGE SCALE GENOMIC DNA]</scope>
    <source>
        <strain evidence="4 5">LHW50302</strain>
    </source>
</reference>
<evidence type="ECO:0000256" key="1">
    <source>
        <dbReference type="ARBA" id="ARBA00023002"/>
    </source>
</evidence>
<dbReference type="InterPro" id="IPR036291">
    <property type="entry name" value="NAD(P)-bd_dom_sf"/>
</dbReference>
<keyword evidence="5" id="KW-1185">Reference proteome</keyword>
<gene>
    <name evidence="4" type="ORF">DQ392_07590</name>
</gene>
<evidence type="ECO:0000313" key="5">
    <source>
        <dbReference type="Proteomes" id="UP000253507"/>
    </source>
</evidence>
<accession>A0A367EW03</accession>
<dbReference type="EMBL" id="QOIM01000025">
    <property type="protein sequence ID" value="RCG22326.1"/>
    <property type="molecule type" value="Genomic_DNA"/>
</dbReference>
<evidence type="ECO:0000256" key="2">
    <source>
        <dbReference type="ARBA" id="ARBA00023027"/>
    </source>
</evidence>
<proteinExistence type="predicted"/>
<sequence>MTTAGADPLRIGHELDGAVVTVDPALPERVREGVEEIVGRPVATGRGPRVHIGPHFPELAEGERLLWVHSTNAGVDALLKARTPWPREVLLTRTVGRMGERIGQYVLAWVLAELQNVPGFLDQHTRRTWHRLPTELADGALAVVLGAGRIGTAIGTALQQCGVHTVGVARSPREMPGFDSVVPLGVPEEPGGGPSRELADVLAKARWVVNALPLTPQTRDLVGAGLLGALRGATFINVGRGETVLTDALARALDEGTVGHAVLDVLPKEPAPPADPAWDLPRTTLTCHSAGPTTHQDVTADFRAAWQALRAGELPALTVRVSAGY</sequence>
<dbReference type="Pfam" id="PF02826">
    <property type="entry name" value="2-Hacid_dh_C"/>
    <property type="match status" value="1"/>
</dbReference>
<dbReference type="OrthoDB" id="4324715at2"/>
<keyword evidence="1" id="KW-0560">Oxidoreductase</keyword>
<keyword evidence="2" id="KW-0520">NAD</keyword>
<dbReference type="SUPFAM" id="SSF51735">
    <property type="entry name" value="NAD(P)-binding Rossmann-fold domains"/>
    <property type="match status" value="1"/>
</dbReference>
<dbReference type="GO" id="GO:0051287">
    <property type="term" value="F:NAD binding"/>
    <property type="evidence" value="ECO:0007669"/>
    <property type="project" value="InterPro"/>
</dbReference>
<dbReference type="AlphaFoldDB" id="A0A367EW03"/>
<dbReference type="GO" id="GO:0016491">
    <property type="term" value="F:oxidoreductase activity"/>
    <property type="evidence" value="ECO:0007669"/>
    <property type="project" value="UniProtKB-KW"/>
</dbReference>
<feature type="domain" description="D-isomer specific 2-hydroxyacid dehydrogenase NAD-binding" evidence="3">
    <location>
        <begin position="108"/>
        <end position="290"/>
    </location>
</feature>
<dbReference type="Proteomes" id="UP000253507">
    <property type="component" value="Unassembled WGS sequence"/>
</dbReference>
<dbReference type="PANTHER" id="PTHR43333">
    <property type="entry name" value="2-HACID_DH_C DOMAIN-CONTAINING PROTEIN"/>
    <property type="match status" value="1"/>
</dbReference>
<protein>
    <submittedName>
        <fullName evidence="4">D-2-hydroxyacid dehydrogenase</fullName>
    </submittedName>
</protein>
<dbReference type="Gene3D" id="3.40.50.720">
    <property type="entry name" value="NAD(P)-binding Rossmann-like Domain"/>
    <property type="match status" value="2"/>
</dbReference>
<organism evidence="4 5">
    <name type="scientific">Streptomyces reniochalinae</name>
    <dbReference type="NCBI Taxonomy" id="2250578"/>
    <lineage>
        <taxon>Bacteria</taxon>
        <taxon>Bacillati</taxon>
        <taxon>Actinomycetota</taxon>
        <taxon>Actinomycetes</taxon>
        <taxon>Kitasatosporales</taxon>
        <taxon>Streptomycetaceae</taxon>
        <taxon>Streptomyces</taxon>
    </lineage>
</organism>